<reference evidence="3 4" key="1">
    <citation type="submission" date="2015-01" db="EMBL/GenBank/DDBJ databases">
        <title>Evolution of Trichinella species and genotypes.</title>
        <authorList>
            <person name="Korhonen P.K."/>
            <person name="Edoardo P."/>
            <person name="Giuseppe L.R."/>
            <person name="Gasser R.B."/>
        </authorList>
    </citation>
    <scope>NUCLEOTIDE SEQUENCE [LARGE SCALE GENOMIC DNA]</scope>
    <source>
        <strain evidence="3">ISS120</strain>
    </source>
</reference>
<dbReference type="GO" id="GO:0015074">
    <property type="term" value="P:DNA integration"/>
    <property type="evidence" value="ECO:0007669"/>
    <property type="project" value="InterPro"/>
</dbReference>
<organism evidence="3 4">
    <name type="scientific">Trichinella britovi</name>
    <name type="common">Parasitic roundworm</name>
    <dbReference type="NCBI Taxonomy" id="45882"/>
    <lineage>
        <taxon>Eukaryota</taxon>
        <taxon>Metazoa</taxon>
        <taxon>Ecdysozoa</taxon>
        <taxon>Nematoda</taxon>
        <taxon>Enoplea</taxon>
        <taxon>Dorylaimia</taxon>
        <taxon>Trichinellida</taxon>
        <taxon>Trichinellidae</taxon>
        <taxon>Trichinella</taxon>
    </lineage>
</organism>
<dbReference type="InterPro" id="IPR036397">
    <property type="entry name" value="RNaseH_sf"/>
</dbReference>
<dbReference type="STRING" id="45882.A0A0V1D6T3"/>
<dbReference type="InterPro" id="IPR001584">
    <property type="entry name" value="Integrase_cat-core"/>
</dbReference>
<protein>
    <recommendedName>
        <fullName evidence="2">Integrase catalytic domain-containing protein</fullName>
    </recommendedName>
</protein>
<dbReference type="AlphaFoldDB" id="A0A0V1D6T3"/>
<dbReference type="Gene3D" id="3.30.420.10">
    <property type="entry name" value="Ribonuclease H-like superfamily/Ribonuclease H"/>
    <property type="match status" value="1"/>
</dbReference>
<keyword evidence="4" id="KW-1185">Reference proteome</keyword>
<evidence type="ECO:0000256" key="1">
    <source>
        <dbReference type="SAM" id="MobiDB-lite"/>
    </source>
</evidence>
<evidence type="ECO:0000313" key="3">
    <source>
        <dbReference type="EMBL" id="KRY57126.1"/>
    </source>
</evidence>
<dbReference type="PROSITE" id="PS50994">
    <property type="entry name" value="INTEGRASE"/>
    <property type="match status" value="1"/>
</dbReference>
<accession>A0A0V1D6T3</accession>
<feature type="domain" description="Integrase catalytic" evidence="2">
    <location>
        <begin position="1"/>
        <end position="142"/>
    </location>
</feature>
<sequence length="248" mass="27741">MVSRAVHLELVPEMATVGVMQALLCFIARRGRPATIQTDNFRSFQSAASELRRLWRGIDVDQVQNELAGQRIQWHFIPPRAPWMGGYLERLIRTMKESLRKVLGQALLDDEELRTILCELLTGRTYRLSRSRQPRNELAYTRGGAQAVREPVAVPAAADRQMVVTLEKRLPLHVAPAQEMDEQYRGSEAERPRPDPGRQRPAGAMPPHGGGETFPRRRRRGPLNAAPDLHGGDDQARCQTGGAGTSAR</sequence>
<dbReference type="GO" id="GO:0003676">
    <property type="term" value="F:nucleic acid binding"/>
    <property type="evidence" value="ECO:0007669"/>
    <property type="project" value="InterPro"/>
</dbReference>
<dbReference type="PANTHER" id="PTHR47331">
    <property type="entry name" value="PHD-TYPE DOMAIN-CONTAINING PROTEIN"/>
    <property type="match status" value="1"/>
</dbReference>
<dbReference type="EMBL" id="JYDI01000035">
    <property type="protein sequence ID" value="KRY57126.1"/>
    <property type="molecule type" value="Genomic_DNA"/>
</dbReference>
<comment type="caution">
    <text evidence="3">The sequence shown here is derived from an EMBL/GenBank/DDBJ whole genome shotgun (WGS) entry which is preliminary data.</text>
</comment>
<dbReference type="PANTHER" id="PTHR47331:SF1">
    <property type="entry name" value="GAG-LIKE PROTEIN"/>
    <property type="match status" value="1"/>
</dbReference>
<proteinExistence type="predicted"/>
<evidence type="ECO:0000259" key="2">
    <source>
        <dbReference type="PROSITE" id="PS50994"/>
    </source>
</evidence>
<dbReference type="InterPro" id="IPR012337">
    <property type="entry name" value="RNaseH-like_sf"/>
</dbReference>
<dbReference type="Proteomes" id="UP000054653">
    <property type="component" value="Unassembled WGS sequence"/>
</dbReference>
<name>A0A0V1D6T3_TRIBR</name>
<evidence type="ECO:0000313" key="4">
    <source>
        <dbReference type="Proteomes" id="UP000054653"/>
    </source>
</evidence>
<feature type="region of interest" description="Disordered" evidence="1">
    <location>
        <begin position="174"/>
        <end position="248"/>
    </location>
</feature>
<feature type="compositionally biased region" description="Basic and acidic residues" evidence="1">
    <location>
        <begin position="182"/>
        <end position="198"/>
    </location>
</feature>
<dbReference type="SUPFAM" id="SSF53098">
    <property type="entry name" value="Ribonuclease H-like"/>
    <property type="match status" value="1"/>
</dbReference>
<gene>
    <name evidence="3" type="ORF">T03_15331</name>
</gene>